<evidence type="ECO:0000256" key="1">
    <source>
        <dbReference type="SAM" id="MobiDB-lite"/>
    </source>
</evidence>
<name>A0A9J5WP83_SOLCO</name>
<dbReference type="Proteomes" id="UP000824120">
    <property type="component" value="Chromosome 11"/>
</dbReference>
<protein>
    <submittedName>
        <fullName evidence="2">Uncharacterized protein</fullName>
    </submittedName>
</protein>
<organism evidence="2 3">
    <name type="scientific">Solanum commersonii</name>
    <name type="common">Commerson's wild potato</name>
    <name type="synonym">Commerson's nightshade</name>
    <dbReference type="NCBI Taxonomy" id="4109"/>
    <lineage>
        <taxon>Eukaryota</taxon>
        <taxon>Viridiplantae</taxon>
        <taxon>Streptophyta</taxon>
        <taxon>Embryophyta</taxon>
        <taxon>Tracheophyta</taxon>
        <taxon>Spermatophyta</taxon>
        <taxon>Magnoliopsida</taxon>
        <taxon>eudicotyledons</taxon>
        <taxon>Gunneridae</taxon>
        <taxon>Pentapetalae</taxon>
        <taxon>asterids</taxon>
        <taxon>lamiids</taxon>
        <taxon>Solanales</taxon>
        <taxon>Solanaceae</taxon>
        <taxon>Solanoideae</taxon>
        <taxon>Solaneae</taxon>
        <taxon>Solanum</taxon>
    </lineage>
</organism>
<dbReference type="OrthoDB" id="1306000at2759"/>
<accession>A0A9J5WP83</accession>
<sequence length="209" mass="23964">MLMLPSIDWQDKITKSSSISSKRYDLQDGKPVVVFTTQENDLLAQPANGLLNDEGTAGIFIQKAEYGTIPAFFFHRMIQGHREDNCRKLHPELRNGQWKNDKKGKQGQQNNTMTNDHEKNQVTNKEKAGNMKKTNPIPDCNIQNTKRAVVTLDRKANQMIGKQLEKGKGITKTTLLLKEPICTRMELRILMKLFNSQNQQWTEHSGYYS</sequence>
<keyword evidence="3" id="KW-1185">Reference proteome</keyword>
<feature type="region of interest" description="Disordered" evidence="1">
    <location>
        <begin position="91"/>
        <end position="140"/>
    </location>
</feature>
<evidence type="ECO:0000313" key="3">
    <source>
        <dbReference type="Proteomes" id="UP000824120"/>
    </source>
</evidence>
<comment type="caution">
    <text evidence="2">The sequence shown here is derived from an EMBL/GenBank/DDBJ whole genome shotgun (WGS) entry which is preliminary data.</text>
</comment>
<gene>
    <name evidence="2" type="ORF">H5410_057283</name>
</gene>
<reference evidence="2 3" key="1">
    <citation type="submission" date="2020-09" db="EMBL/GenBank/DDBJ databases">
        <title>De no assembly of potato wild relative species, Solanum commersonii.</title>
        <authorList>
            <person name="Cho K."/>
        </authorList>
    </citation>
    <scope>NUCLEOTIDE SEQUENCE [LARGE SCALE GENOMIC DNA]</scope>
    <source>
        <strain evidence="2">LZ3.2</strain>
        <tissue evidence="2">Leaf</tissue>
    </source>
</reference>
<proteinExistence type="predicted"/>
<evidence type="ECO:0000313" key="2">
    <source>
        <dbReference type="EMBL" id="KAG5577149.1"/>
    </source>
</evidence>
<dbReference type="AlphaFoldDB" id="A0A9J5WP83"/>
<feature type="compositionally biased region" description="Basic and acidic residues" evidence="1">
    <location>
        <begin position="115"/>
        <end position="129"/>
    </location>
</feature>
<feature type="compositionally biased region" description="Basic and acidic residues" evidence="1">
    <location>
        <begin position="91"/>
        <end position="104"/>
    </location>
</feature>
<dbReference type="EMBL" id="JACXVP010000011">
    <property type="protein sequence ID" value="KAG5577149.1"/>
    <property type="molecule type" value="Genomic_DNA"/>
</dbReference>